<evidence type="ECO:0000313" key="6">
    <source>
        <dbReference type="RefSeq" id="XP_020991218.2"/>
    </source>
</evidence>
<evidence type="ECO:0000313" key="5">
    <source>
        <dbReference type="Proteomes" id="UP000515211"/>
    </source>
</evidence>
<dbReference type="PANTHER" id="PTHR14221">
    <property type="entry name" value="WD REPEAT DOMAIN 44"/>
    <property type="match status" value="1"/>
</dbReference>
<dbReference type="SMART" id="SM00320">
    <property type="entry name" value="WD40"/>
    <property type="match status" value="6"/>
</dbReference>
<feature type="compositionally biased region" description="Basic residues" evidence="4">
    <location>
        <begin position="839"/>
        <end position="851"/>
    </location>
</feature>
<feature type="repeat" description="WD" evidence="3">
    <location>
        <begin position="705"/>
        <end position="726"/>
    </location>
</feature>
<feature type="compositionally biased region" description="Low complexity" evidence="4">
    <location>
        <begin position="864"/>
        <end position="875"/>
    </location>
</feature>
<protein>
    <submittedName>
        <fullName evidence="6">Uncharacterized protein LOC107474901</fullName>
    </submittedName>
</protein>
<dbReference type="GeneID" id="107474901"/>
<dbReference type="PROSITE" id="PS00678">
    <property type="entry name" value="WD_REPEATS_1"/>
    <property type="match status" value="2"/>
</dbReference>
<evidence type="ECO:0000256" key="3">
    <source>
        <dbReference type="PROSITE-ProRule" id="PRU00221"/>
    </source>
</evidence>
<dbReference type="PANTHER" id="PTHR14221:SF41">
    <property type="entry name" value="TRANSDUCIN_WD40 REPEAT-LIKE SUPERFAMILY PROTEIN"/>
    <property type="match status" value="1"/>
</dbReference>
<feature type="repeat" description="WD" evidence="3">
    <location>
        <begin position="559"/>
        <end position="594"/>
    </location>
</feature>
<dbReference type="InterPro" id="IPR015943">
    <property type="entry name" value="WD40/YVTN_repeat-like_dom_sf"/>
</dbReference>
<dbReference type="SUPFAM" id="SSF50978">
    <property type="entry name" value="WD40 repeat-like"/>
    <property type="match status" value="1"/>
</dbReference>
<dbReference type="PROSITE" id="PS50082">
    <property type="entry name" value="WD_REPEATS_2"/>
    <property type="match status" value="4"/>
</dbReference>
<reference evidence="5" key="1">
    <citation type="journal article" date="2016" name="Nat. Genet.">
        <title>The genome sequences of Arachis duranensis and Arachis ipaensis, the diploid ancestors of cultivated peanut.</title>
        <authorList>
            <person name="Bertioli D.J."/>
            <person name="Cannon S.B."/>
            <person name="Froenicke L."/>
            <person name="Huang G."/>
            <person name="Farmer A.D."/>
            <person name="Cannon E.K."/>
            <person name="Liu X."/>
            <person name="Gao D."/>
            <person name="Clevenger J."/>
            <person name="Dash S."/>
            <person name="Ren L."/>
            <person name="Moretzsohn M.C."/>
            <person name="Shirasawa K."/>
            <person name="Huang W."/>
            <person name="Vidigal B."/>
            <person name="Abernathy B."/>
            <person name="Chu Y."/>
            <person name="Niederhuth C.E."/>
            <person name="Umale P."/>
            <person name="Araujo A.C."/>
            <person name="Kozik A."/>
            <person name="Kim K.D."/>
            <person name="Burow M.D."/>
            <person name="Varshney R.K."/>
            <person name="Wang X."/>
            <person name="Zhang X."/>
            <person name="Barkley N."/>
            <person name="Guimaraes P.M."/>
            <person name="Isobe S."/>
            <person name="Guo B."/>
            <person name="Liao B."/>
            <person name="Stalker H.T."/>
            <person name="Schmitz R.J."/>
            <person name="Scheffler B.E."/>
            <person name="Leal-Bertioli S.C."/>
            <person name="Xun X."/>
            <person name="Jackson S.A."/>
            <person name="Michelmore R."/>
            <person name="Ozias-Akins P."/>
        </authorList>
    </citation>
    <scope>NUCLEOTIDE SEQUENCE [LARGE SCALE GENOMIC DNA]</scope>
    <source>
        <strain evidence="5">cv. V14167</strain>
    </source>
</reference>
<dbReference type="InterPro" id="IPR040324">
    <property type="entry name" value="WDR44/Dgr2"/>
</dbReference>
<accession>A0A6P5N7R4</accession>
<dbReference type="Proteomes" id="UP000515211">
    <property type="component" value="Chromosome 2"/>
</dbReference>
<dbReference type="Gene3D" id="2.130.10.10">
    <property type="entry name" value="YVTN repeat-like/Quinoprotein amine dehydrogenase"/>
    <property type="match status" value="1"/>
</dbReference>
<dbReference type="PROSITE" id="PS50294">
    <property type="entry name" value="WD_REPEATS_REGION"/>
    <property type="match status" value="3"/>
</dbReference>
<dbReference type="InterPro" id="IPR019775">
    <property type="entry name" value="WD40_repeat_CS"/>
</dbReference>
<sequence>MDLDVEDDDDRFFDPSDRLSCAVPLDFVSASEDDDGDFDDARISFSSAVSSVPAFRNRASSMRTPPRLSVSTSDSFADYGIWMGSPDSISERRKRLLLGMGLDENMEFLKLQSTKLGHGVSRRFEKGNNQYRVPISPERTTLDHGGGGGGGKGDDRGIIIRTTTGSSGSSVLAEQKTEQSSVSVVFVRSRSEGDIASFSMENKRKEEMIGNVSKQRLTRTATEIPVPRGNVITHARAVVKDGKEAEEPEAHDQNVSAPAVNSDVAPFFLIKNLDTGNEFIVNECGENGAWNRLSDLQTGRKLTMEEFEKTVGHSRVVNKLMRRAKFENDEEYSGALDSSPSMSRSLRMSISMSKSKSRRGSFLRNIKGVASGIIRERERDCPAHLHQEVVWEAKPTMSRWVRVKQSGKSYKEFSALHLCQEFQAHEGLIWKIKFNLDGRFLASAGEDKVVHVWEVIERDCMGFSNSNSVSEEGSVMIASAPLSSEKKKGLFGSKRDKVPEYVHMSETVFTLLEEPYCSFHGHLDEVLDLAWSKSELLLSSSMDKTVRLWDLETKSCLKVFPHNDYVTCIQFNPIDEDYFISGCLDGKVRIWDIQERHVVDWTDIHEMVTAIAYTPDGQGVLVGTMKGSCRTYSVADCKLSQTGTVEIRRKKKSHLRKVTGFQFAPGNPSQVLVTSADARARIVEGSEVVQKFKGFKNADSQIAASFSANGKFIISASDDSQVFIWKNEEQKSGGTGKGRNIVVTRAHENFQCKDVLIAVAWPCMIRGDPPPVKLQTSKRISKRFSVSSSNNVVDDTTNARRFLLPPLPKKKNKQAAVDSASNSSVEDHAALSHSDSRRMLRHFSKKTNGHHVTHEEDDNPEAISRSNSGIGDSFSSSSSSSSARYGFSSASFGSSSFSEGSHDSSLIYPSAWGSVIVTAGIGGEIRCYQNFGLPRKMSRGGLYKMIKQRIKIFSTEDGILRRKYAHFQEVVAQCVSSSFQIVDPFVGAEGGVGHVEARRLIGVQLETLITVKLT</sequence>
<evidence type="ECO:0000256" key="1">
    <source>
        <dbReference type="ARBA" id="ARBA00022574"/>
    </source>
</evidence>
<name>A0A6P5N7R4_ARADU</name>
<reference evidence="6" key="2">
    <citation type="submission" date="2025-08" db="UniProtKB">
        <authorList>
            <consortium name="RefSeq"/>
        </authorList>
    </citation>
    <scope>IDENTIFICATION</scope>
    <source>
        <tissue evidence="6">Whole plant</tissue>
    </source>
</reference>
<dbReference type="KEGG" id="adu:107474901"/>
<feature type="repeat" description="WD" evidence="3">
    <location>
        <begin position="422"/>
        <end position="455"/>
    </location>
</feature>
<feature type="region of interest" description="Disordered" evidence="4">
    <location>
        <begin position="803"/>
        <end position="875"/>
    </location>
</feature>
<feature type="compositionally biased region" description="Basic and acidic residues" evidence="4">
    <location>
        <begin position="825"/>
        <end position="838"/>
    </location>
</feature>
<keyword evidence="2" id="KW-0677">Repeat</keyword>
<proteinExistence type="predicted"/>
<dbReference type="Pfam" id="PF00400">
    <property type="entry name" value="WD40"/>
    <property type="match status" value="4"/>
</dbReference>
<keyword evidence="1 3" id="KW-0853">WD repeat</keyword>
<dbReference type="InterPro" id="IPR036322">
    <property type="entry name" value="WD40_repeat_dom_sf"/>
</dbReference>
<evidence type="ECO:0000256" key="2">
    <source>
        <dbReference type="ARBA" id="ARBA00022737"/>
    </source>
</evidence>
<feature type="repeat" description="WD" evidence="3">
    <location>
        <begin position="519"/>
        <end position="559"/>
    </location>
</feature>
<evidence type="ECO:0000256" key="4">
    <source>
        <dbReference type="SAM" id="MobiDB-lite"/>
    </source>
</evidence>
<dbReference type="RefSeq" id="XP_020991218.2">
    <property type="nucleotide sequence ID" value="XM_021135559.2"/>
</dbReference>
<dbReference type="InterPro" id="IPR020472">
    <property type="entry name" value="WD40_PAC1"/>
</dbReference>
<gene>
    <name evidence="6" type="primary">LOC107474901</name>
</gene>
<dbReference type="PRINTS" id="PR00320">
    <property type="entry name" value="GPROTEINBRPT"/>
</dbReference>
<dbReference type="AlphaFoldDB" id="A0A6P5N7R4"/>
<feature type="region of interest" description="Disordered" evidence="4">
    <location>
        <begin position="135"/>
        <end position="157"/>
    </location>
</feature>
<dbReference type="InterPro" id="IPR001680">
    <property type="entry name" value="WD40_rpt"/>
</dbReference>
<keyword evidence="5" id="KW-1185">Reference proteome</keyword>
<organism evidence="5 6">
    <name type="scientific">Arachis duranensis</name>
    <name type="common">Wild peanut</name>
    <dbReference type="NCBI Taxonomy" id="130453"/>
    <lineage>
        <taxon>Eukaryota</taxon>
        <taxon>Viridiplantae</taxon>
        <taxon>Streptophyta</taxon>
        <taxon>Embryophyta</taxon>
        <taxon>Tracheophyta</taxon>
        <taxon>Spermatophyta</taxon>
        <taxon>Magnoliopsida</taxon>
        <taxon>eudicotyledons</taxon>
        <taxon>Gunneridae</taxon>
        <taxon>Pentapetalae</taxon>
        <taxon>rosids</taxon>
        <taxon>fabids</taxon>
        <taxon>Fabales</taxon>
        <taxon>Fabaceae</taxon>
        <taxon>Papilionoideae</taxon>
        <taxon>50 kb inversion clade</taxon>
        <taxon>dalbergioids sensu lato</taxon>
        <taxon>Dalbergieae</taxon>
        <taxon>Pterocarpus clade</taxon>
        <taxon>Arachis</taxon>
    </lineage>
</organism>